<proteinExistence type="predicted"/>
<gene>
    <name evidence="1" type="ORF">BCR43DRAFT_76966</name>
</gene>
<reference evidence="1 2" key="1">
    <citation type="submission" date="2016-07" db="EMBL/GenBank/DDBJ databases">
        <title>Pervasive Adenine N6-methylation of Active Genes in Fungi.</title>
        <authorList>
            <consortium name="DOE Joint Genome Institute"/>
            <person name="Mondo S.J."/>
            <person name="Dannebaum R.O."/>
            <person name="Kuo R.C."/>
            <person name="Labutti K."/>
            <person name="Haridas S."/>
            <person name="Kuo A."/>
            <person name="Salamov A."/>
            <person name="Ahrendt S.R."/>
            <person name="Lipzen A."/>
            <person name="Sullivan W."/>
            <person name="Andreopoulos W.B."/>
            <person name="Clum A."/>
            <person name="Lindquist E."/>
            <person name="Daum C."/>
            <person name="Ramamoorthy G.K."/>
            <person name="Gryganskyi A."/>
            <person name="Culley D."/>
            <person name="Magnuson J.K."/>
            <person name="James T.Y."/>
            <person name="O'Malley M.A."/>
            <person name="Stajich J.E."/>
            <person name="Spatafora J.W."/>
            <person name="Visel A."/>
            <person name="Grigoriev I.V."/>
        </authorList>
    </citation>
    <scope>NUCLEOTIDE SEQUENCE [LARGE SCALE GENOMIC DNA]</scope>
    <source>
        <strain evidence="1 2">NRRL 2496</strain>
    </source>
</reference>
<evidence type="ECO:0000313" key="1">
    <source>
        <dbReference type="EMBL" id="ORY91987.1"/>
    </source>
</evidence>
<dbReference type="InParanoid" id="A0A1X2H2F6"/>
<sequence length="177" mass="20046">MGYKAVSDGIPGSNVVCFGGPLFQVREIVRLMREIRMWAKRSDRWDLLIKPKLTNAERHCFGSHDIKIPTESLACGANLSRAFYFISCQRSETKFCTPTEIIALGVKSESKGLYMREGSGLWSEPKVPTLDNASQMWKDQGIKWTIRVLKKERRSGKIHKAFHNCADKKGGPTNRLT</sequence>
<comment type="caution">
    <text evidence="1">The sequence shown here is derived from an EMBL/GenBank/DDBJ whole genome shotgun (WGS) entry which is preliminary data.</text>
</comment>
<dbReference type="Proteomes" id="UP000242180">
    <property type="component" value="Unassembled WGS sequence"/>
</dbReference>
<name>A0A1X2H2F6_SYNRA</name>
<keyword evidence="2" id="KW-1185">Reference proteome</keyword>
<dbReference type="AlphaFoldDB" id="A0A1X2H2F6"/>
<accession>A0A1X2H2F6</accession>
<evidence type="ECO:0000313" key="2">
    <source>
        <dbReference type="Proteomes" id="UP000242180"/>
    </source>
</evidence>
<dbReference type="EMBL" id="MCGN01000010">
    <property type="protein sequence ID" value="ORY91987.1"/>
    <property type="molecule type" value="Genomic_DNA"/>
</dbReference>
<organism evidence="1 2">
    <name type="scientific">Syncephalastrum racemosum</name>
    <name type="common">Filamentous fungus</name>
    <dbReference type="NCBI Taxonomy" id="13706"/>
    <lineage>
        <taxon>Eukaryota</taxon>
        <taxon>Fungi</taxon>
        <taxon>Fungi incertae sedis</taxon>
        <taxon>Mucoromycota</taxon>
        <taxon>Mucoromycotina</taxon>
        <taxon>Mucoromycetes</taxon>
        <taxon>Mucorales</taxon>
        <taxon>Syncephalastraceae</taxon>
        <taxon>Syncephalastrum</taxon>
    </lineage>
</organism>
<protein>
    <submittedName>
        <fullName evidence="1">Uncharacterized protein</fullName>
    </submittedName>
</protein>